<feature type="transmembrane region" description="Helical" evidence="10">
    <location>
        <begin position="525"/>
        <end position="548"/>
    </location>
</feature>
<keyword evidence="13" id="KW-1185">Reference proteome</keyword>
<dbReference type="Proteomes" id="UP000777440">
    <property type="component" value="Unassembled WGS sequence"/>
</dbReference>
<evidence type="ECO:0000256" key="1">
    <source>
        <dbReference type="ARBA" id="ARBA00004429"/>
    </source>
</evidence>
<dbReference type="SMART" id="SM00382">
    <property type="entry name" value="AAA"/>
    <property type="match status" value="1"/>
</dbReference>
<evidence type="ECO:0000256" key="9">
    <source>
        <dbReference type="ARBA" id="ARBA00038388"/>
    </source>
</evidence>
<dbReference type="Pfam" id="PF02687">
    <property type="entry name" value="FtsX"/>
    <property type="match status" value="1"/>
</dbReference>
<dbReference type="InterPro" id="IPR017911">
    <property type="entry name" value="MacB-like_ATP-bd"/>
</dbReference>
<comment type="subcellular location">
    <subcellularLocation>
        <location evidence="1">Cell inner membrane</location>
        <topology evidence="1">Multi-pass membrane protein</topology>
    </subcellularLocation>
</comment>
<keyword evidence="8 10" id="KW-0472">Membrane</keyword>
<evidence type="ECO:0000256" key="3">
    <source>
        <dbReference type="ARBA" id="ARBA00022475"/>
    </source>
</evidence>
<dbReference type="InterPro" id="IPR017871">
    <property type="entry name" value="ABC_transporter-like_CS"/>
</dbReference>
<dbReference type="SUPFAM" id="SSF52540">
    <property type="entry name" value="P-loop containing nucleoside triphosphate hydrolases"/>
    <property type="match status" value="1"/>
</dbReference>
<sequence>MPLISLRDVSRSYSSAEGPPLHALRAVSLDINEGEFVAIVGPSGGGKSTLLNILGLLDDATSGQYILDGEIVTAKLGTVAAQIRAEKIGFIFQAFHLLERRPATDSVELGLIYQGVSRNSRRIHTKRALESVGLSHKAGQSVSTMSGGQRQRIAIARAVATDARLILADEPTGNLDSQSAGLVLDELERINQQGATVVVVTHSPEVAARAGRTIHIVDGEIRSDLPRPSTVAVEGATALPANTHAPANTPTAEHMGRADAVLKLGRLRVTDTFRDAWASVMSRPGQTVGQAVAVAIAVALMVTTLGLSASASSQVSATFDAHLNREVSARWSGDLAHAPPLNQIVPHASAVAGVEAAAAVVDFGAQTVAYLAAQREVQPHLVVGDIEAAARLTVVEADWHDGELASGEAFVGDLLAEDLQLGDTSRAPSITVNGERYVVAGIITKSSRLPLLRGELLVGASPETDIRSASDITALVLTAAGAAPQVARQLPISLNPFLPERLVMTAPTDATQLRGQIEGGVQTTLTAFTLVALIVAVAALINATLLALNSRRGEIGMRKALGARDVQVAYLVTAESAYVGVLGGVGGLLIGMTAILAVTISQHWAPVFDLVLLPAAILVGLFVGACGGAFASIRASRLRPAENLRA</sequence>
<dbReference type="PROSITE" id="PS00211">
    <property type="entry name" value="ABC_TRANSPORTER_1"/>
    <property type="match status" value="1"/>
</dbReference>
<name>A0ABS7I0Y2_9MICO</name>
<keyword evidence="3" id="KW-1003">Cell membrane</keyword>
<dbReference type="PROSITE" id="PS50893">
    <property type="entry name" value="ABC_TRANSPORTER_2"/>
    <property type="match status" value="1"/>
</dbReference>
<evidence type="ECO:0000256" key="2">
    <source>
        <dbReference type="ARBA" id="ARBA00022448"/>
    </source>
</evidence>
<keyword evidence="5" id="KW-0547">Nucleotide-binding</keyword>
<dbReference type="InterPro" id="IPR003439">
    <property type="entry name" value="ABC_transporter-like_ATP-bd"/>
</dbReference>
<dbReference type="CDD" id="cd03255">
    <property type="entry name" value="ABC_MJ0796_LolCDE_FtsE"/>
    <property type="match status" value="1"/>
</dbReference>
<keyword evidence="7 10" id="KW-1133">Transmembrane helix</keyword>
<feature type="transmembrane region" description="Helical" evidence="10">
    <location>
        <begin position="568"/>
        <end position="598"/>
    </location>
</feature>
<evidence type="ECO:0000256" key="4">
    <source>
        <dbReference type="ARBA" id="ARBA00022692"/>
    </source>
</evidence>
<dbReference type="InterPro" id="IPR003593">
    <property type="entry name" value="AAA+_ATPase"/>
</dbReference>
<comment type="similarity">
    <text evidence="9">Belongs to the ABC transporter superfamily. Macrolide exporter (TC 3.A.1.122) family.</text>
</comment>
<gene>
    <name evidence="12" type="ORF">JNB61_10275</name>
</gene>
<evidence type="ECO:0000313" key="13">
    <source>
        <dbReference type="Proteomes" id="UP000777440"/>
    </source>
</evidence>
<dbReference type="PANTHER" id="PTHR24220">
    <property type="entry name" value="IMPORT ATP-BINDING PROTEIN"/>
    <property type="match status" value="1"/>
</dbReference>
<feature type="transmembrane region" description="Helical" evidence="10">
    <location>
        <begin position="610"/>
        <end position="631"/>
    </location>
</feature>
<dbReference type="PANTHER" id="PTHR24220:SF86">
    <property type="entry name" value="ABC TRANSPORTER ABCH.1"/>
    <property type="match status" value="1"/>
</dbReference>
<dbReference type="GO" id="GO:0005524">
    <property type="term" value="F:ATP binding"/>
    <property type="evidence" value="ECO:0007669"/>
    <property type="project" value="UniProtKB-KW"/>
</dbReference>
<comment type="caution">
    <text evidence="12">The sequence shown here is derived from an EMBL/GenBank/DDBJ whole genome shotgun (WGS) entry which is preliminary data.</text>
</comment>
<dbReference type="InterPro" id="IPR027417">
    <property type="entry name" value="P-loop_NTPase"/>
</dbReference>
<dbReference type="Gene3D" id="3.40.50.300">
    <property type="entry name" value="P-loop containing nucleotide triphosphate hydrolases"/>
    <property type="match status" value="1"/>
</dbReference>
<dbReference type="InterPro" id="IPR015854">
    <property type="entry name" value="ABC_transpr_LolD-like"/>
</dbReference>
<organism evidence="12 13">
    <name type="scientific">Microbacterium ureisolvens</name>
    <dbReference type="NCBI Taxonomy" id="2781186"/>
    <lineage>
        <taxon>Bacteria</taxon>
        <taxon>Bacillati</taxon>
        <taxon>Actinomycetota</taxon>
        <taxon>Actinomycetes</taxon>
        <taxon>Micrococcales</taxon>
        <taxon>Microbacteriaceae</taxon>
        <taxon>Microbacterium</taxon>
    </lineage>
</organism>
<feature type="domain" description="ABC transporter" evidence="11">
    <location>
        <begin position="4"/>
        <end position="243"/>
    </location>
</feature>
<evidence type="ECO:0000256" key="5">
    <source>
        <dbReference type="ARBA" id="ARBA00022741"/>
    </source>
</evidence>
<proteinExistence type="inferred from homology"/>
<evidence type="ECO:0000256" key="6">
    <source>
        <dbReference type="ARBA" id="ARBA00022840"/>
    </source>
</evidence>
<keyword evidence="2" id="KW-0813">Transport</keyword>
<accession>A0ABS7I0Y2</accession>
<keyword evidence="6 12" id="KW-0067">ATP-binding</keyword>
<dbReference type="EMBL" id="JAEUAX010000005">
    <property type="protein sequence ID" value="MBW9110158.1"/>
    <property type="molecule type" value="Genomic_DNA"/>
</dbReference>
<evidence type="ECO:0000256" key="7">
    <source>
        <dbReference type="ARBA" id="ARBA00022989"/>
    </source>
</evidence>
<reference evidence="12 13" key="1">
    <citation type="journal article" date="2021" name="MBio">
        <title>Poor Competitiveness of Bradyrhizobium in Pigeon Pea Root Colonization in Indian Soils.</title>
        <authorList>
            <person name="Chalasani D."/>
            <person name="Basu A."/>
            <person name="Pullabhotla S.V.S.R.N."/>
            <person name="Jorrin B."/>
            <person name="Neal A.L."/>
            <person name="Poole P.S."/>
            <person name="Podile A.R."/>
            <person name="Tkacz A."/>
        </authorList>
    </citation>
    <scope>NUCLEOTIDE SEQUENCE [LARGE SCALE GENOMIC DNA]</scope>
    <source>
        <strain evidence="12 13">HU12</strain>
    </source>
</reference>
<evidence type="ECO:0000256" key="8">
    <source>
        <dbReference type="ARBA" id="ARBA00023136"/>
    </source>
</evidence>
<keyword evidence="4 10" id="KW-0812">Transmembrane</keyword>
<protein>
    <submittedName>
        <fullName evidence="12">ABC transporter ATP-binding protein/permease</fullName>
    </submittedName>
</protein>
<evidence type="ECO:0000256" key="10">
    <source>
        <dbReference type="SAM" id="Phobius"/>
    </source>
</evidence>
<dbReference type="InterPro" id="IPR003838">
    <property type="entry name" value="ABC3_permease_C"/>
</dbReference>
<evidence type="ECO:0000313" key="12">
    <source>
        <dbReference type="EMBL" id="MBW9110158.1"/>
    </source>
</evidence>
<evidence type="ECO:0000259" key="11">
    <source>
        <dbReference type="PROSITE" id="PS50893"/>
    </source>
</evidence>
<dbReference type="Pfam" id="PF00005">
    <property type="entry name" value="ABC_tran"/>
    <property type="match status" value="1"/>
</dbReference>